<organism evidence="2 3">
    <name type="scientific">Bacteroides stercorirosoris</name>
    <dbReference type="NCBI Taxonomy" id="871324"/>
    <lineage>
        <taxon>Bacteria</taxon>
        <taxon>Pseudomonadati</taxon>
        <taxon>Bacteroidota</taxon>
        <taxon>Bacteroidia</taxon>
        <taxon>Bacteroidales</taxon>
        <taxon>Bacteroidaceae</taxon>
        <taxon>Bacteroides</taxon>
    </lineage>
</organism>
<dbReference type="eggNOG" id="COG1940">
    <property type="taxonomic scope" value="Bacteria"/>
</dbReference>
<comment type="similarity">
    <text evidence="1">Belongs to the ROK (NagC/XylR) family.</text>
</comment>
<sequence length="277" mass="30018">MKIGIDLGGTNMRVGLVENGSLVRKEVVSCPAKATYEEVLARLESLINLMMCPEVKGIGVGVPSVVDSEEGVVYNVANIPSWKEVPLKRLLEERFSVPAYINNDSNCFALGVKLFGEGRRYRNLVGMTIGTGIGTGIIINGELYCGQNTGAGEVGSLPYLSYDFEHYCSSGFFVRYHNLTGKEAAERAATGDTKSLEVWDEFGSHIGELMKAVLFTYDPEAIVIGGGIASAFAFYQHAMYKAMQTFPYAETVKRVKVFVTEVEDVALLGASALVGSH</sequence>
<dbReference type="Gene3D" id="3.30.420.40">
    <property type="match status" value="2"/>
</dbReference>
<dbReference type="PANTHER" id="PTHR18964">
    <property type="entry name" value="ROK (REPRESSOR, ORF, KINASE) FAMILY"/>
    <property type="match status" value="1"/>
</dbReference>
<gene>
    <name evidence="2" type="ORF">SAMN05444350_108118</name>
</gene>
<keyword evidence="2" id="KW-0418">Kinase</keyword>
<dbReference type="GO" id="GO:0016301">
    <property type="term" value="F:kinase activity"/>
    <property type="evidence" value="ECO:0007669"/>
    <property type="project" value="UniProtKB-KW"/>
</dbReference>
<reference evidence="3" key="1">
    <citation type="submission" date="2016-11" db="EMBL/GenBank/DDBJ databases">
        <authorList>
            <person name="Varghese N."/>
            <person name="Submissions S."/>
        </authorList>
    </citation>
    <scope>NUCLEOTIDE SEQUENCE [LARGE SCALE GENOMIC DNA]</scope>
    <source>
        <strain evidence="3">DSM 26884</strain>
    </source>
</reference>
<proteinExistence type="inferred from homology"/>
<dbReference type="InterPro" id="IPR000600">
    <property type="entry name" value="ROK"/>
</dbReference>
<dbReference type="CDD" id="cd23763">
    <property type="entry name" value="ASKHA_ATPase_ROK"/>
    <property type="match status" value="1"/>
</dbReference>
<evidence type="ECO:0000256" key="1">
    <source>
        <dbReference type="ARBA" id="ARBA00006479"/>
    </source>
</evidence>
<dbReference type="GeneID" id="92711809"/>
<protein>
    <submittedName>
        <fullName evidence="2">Glucokinase</fullName>
    </submittedName>
</protein>
<dbReference type="AlphaFoldDB" id="A0A1M6E5T4"/>
<dbReference type="SUPFAM" id="SSF53067">
    <property type="entry name" value="Actin-like ATPase domain"/>
    <property type="match status" value="1"/>
</dbReference>
<dbReference type="Proteomes" id="UP000184192">
    <property type="component" value="Unassembled WGS sequence"/>
</dbReference>
<accession>A0A1M6E5T4</accession>
<dbReference type="InterPro" id="IPR043129">
    <property type="entry name" value="ATPase_NBD"/>
</dbReference>
<dbReference type="RefSeq" id="WP_073313286.1">
    <property type="nucleotide sequence ID" value="NZ_FQZN01000008.1"/>
</dbReference>
<dbReference type="PANTHER" id="PTHR18964:SF149">
    <property type="entry name" value="BIFUNCTIONAL UDP-N-ACETYLGLUCOSAMINE 2-EPIMERASE_N-ACETYLMANNOSAMINE KINASE"/>
    <property type="match status" value="1"/>
</dbReference>
<dbReference type="Pfam" id="PF00480">
    <property type="entry name" value="ROK"/>
    <property type="match status" value="1"/>
</dbReference>
<name>A0A1M6E5T4_9BACE</name>
<evidence type="ECO:0000313" key="3">
    <source>
        <dbReference type="Proteomes" id="UP000184192"/>
    </source>
</evidence>
<dbReference type="EMBL" id="FQZN01000008">
    <property type="protein sequence ID" value="SHI80753.1"/>
    <property type="molecule type" value="Genomic_DNA"/>
</dbReference>
<keyword evidence="2" id="KW-0808">Transferase</keyword>
<keyword evidence="3" id="KW-1185">Reference proteome</keyword>
<evidence type="ECO:0000313" key="2">
    <source>
        <dbReference type="EMBL" id="SHI80753.1"/>
    </source>
</evidence>